<accession>A0A1H7P3Q5</accession>
<dbReference type="Proteomes" id="UP000199120">
    <property type="component" value="Unassembled WGS sequence"/>
</dbReference>
<keyword evidence="2" id="KW-1185">Reference proteome</keyword>
<dbReference type="AlphaFoldDB" id="A0A1H7P3Q5"/>
<reference evidence="2" key="1">
    <citation type="submission" date="2016-10" db="EMBL/GenBank/DDBJ databases">
        <authorList>
            <person name="Varghese N."/>
            <person name="Submissions S."/>
        </authorList>
    </citation>
    <scope>NUCLEOTIDE SEQUENCE [LARGE SCALE GENOMIC DNA]</scope>
    <source>
        <strain evidence="2">LMG 26416</strain>
    </source>
</reference>
<gene>
    <name evidence="1" type="ORF">SAMN05192542_106222</name>
</gene>
<dbReference type="EMBL" id="FOAJ01000006">
    <property type="protein sequence ID" value="SEL30510.1"/>
    <property type="molecule type" value="Genomic_DNA"/>
</dbReference>
<sequence length="80" mass="8974">MTLKGNISEGSWNVVVETSPAEGGGYRCSVHVTHEVPGHDVFRHSFTHYLTFPGEREAVLEGLREGMTWIELKRTNAFDV</sequence>
<dbReference type="STRING" id="416943.SAMN05445871_5354"/>
<dbReference type="OrthoDB" id="9154435at2"/>
<evidence type="ECO:0008006" key="3">
    <source>
        <dbReference type="Google" id="ProtNLM"/>
    </source>
</evidence>
<evidence type="ECO:0000313" key="2">
    <source>
        <dbReference type="Proteomes" id="UP000199120"/>
    </source>
</evidence>
<proteinExistence type="predicted"/>
<organism evidence="1 2">
    <name type="scientific">Paraburkholderia caballeronis</name>
    <dbReference type="NCBI Taxonomy" id="416943"/>
    <lineage>
        <taxon>Bacteria</taxon>
        <taxon>Pseudomonadati</taxon>
        <taxon>Pseudomonadota</taxon>
        <taxon>Betaproteobacteria</taxon>
        <taxon>Burkholderiales</taxon>
        <taxon>Burkholderiaceae</taxon>
        <taxon>Paraburkholderia</taxon>
    </lineage>
</organism>
<dbReference type="RefSeq" id="WP_090550891.1">
    <property type="nucleotide sequence ID" value="NZ_FNSR01000002.1"/>
</dbReference>
<evidence type="ECO:0000313" key="1">
    <source>
        <dbReference type="EMBL" id="SEL30510.1"/>
    </source>
</evidence>
<protein>
    <recommendedName>
        <fullName evidence="3">UDP-glucose 4-epimerase</fullName>
    </recommendedName>
</protein>
<name>A0A1H7P3Q5_9BURK</name>